<dbReference type="InterPro" id="IPR032710">
    <property type="entry name" value="NTF2-like_dom_sf"/>
</dbReference>
<feature type="transmembrane region" description="Helical" evidence="1">
    <location>
        <begin position="159"/>
        <end position="179"/>
    </location>
</feature>
<proteinExistence type="predicted"/>
<evidence type="ECO:0000313" key="3">
    <source>
        <dbReference type="EMBL" id="MDM9629988.1"/>
    </source>
</evidence>
<gene>
    <name evidence="3" type="ORF">QU605_00785</name>
</gene>
<feature type="chain" id="PRO_5047453095" evidence="2">
    <location>
        <begin position="19"/>
        <end position="191"/>
    </location>
</feature>
<evidence type="ECO:0000313" key="4">
    <source>
        <dbReference type="Proteomes" id="UP001174839"/>
    </source>
</evidence>
<evidence type="ECO:0000256" key="1">
    <source>
        <dbReference type="SAM" id="Phobius"/>
    </source>
</evidence>
<dbReference type="EMBL" id="JAUDUY010000001">
    <property type="protein sequence ID" value="MDM9629988.1"/>
    <property type="molecule type" value="Genomic_DNA"/>
</dbReference>
<keyword evidence="1" id="KW-0472">Membrane</keyword>
<keyword evidence="1" id="KW-0812">Transmembrane</keyword>
<sequence>MYKKVFILFSCLSINAVAISQDPLAGQTEINKEIAGNFYKDLWFSNNTDKYIKYVADTYTVHDIGDRKGVTEPAVEQKNIADFFWANGDLKPKFDFQIAEGDLVATRWIASYEPKTLTGKIFIGSKPIPIINVLRFENGKIVEFWNHRHDIDTNQTMKYVLKGLLIGLLIALVPSIYAFRLRRKFRKMMQQ</sequence>
<dbReference type="RefSeq" id="WP_289723355.1">
    <property type="nucleotide sequence ID" value="NZ_JAUDUY010000001.1"/>
</dbReference>
<reference evidence="3" key="1">
    <citation type="submission" date="2023-06" db="EMBL/GenBank/DDBJ databases">
        <title>Robiginitalea aurantiacus sp. nov. and Algoriphagus sediminis sp. nov., isolated from coastal sediment.</title>
        <authorList>
            <person name="Zhou Z.Y."/>
            <person name="An J."/>
            <person name="Jia Y.W."/>
            <person name="Du Z.J."/>
        </authorList>
    </citation>
    <scope>NUCLEOTIDE SEQUENCE</scope>
    <source>
        <strain evidence="3">M39</strain>
    </source>
</reference>
<protein>
    <submittedName>
        <fullName evidence="3">Ester cyclase</fullName>
    </submittedName>
</protein>
<accession>A0ABT7WAP5</accession>
<dbReference type="InterPro" id="IPR009959">
    <property type="entry name" value="Cyclase_SnoaL-like"/>
</dbReference>
<organism evidence="3 4">
    <name type="scientific">Robiginitalea aurantiaca</name>
    <dbReference type="NCBI Taxonomy" id="3056915"/>
    <lineage>
        <taxon>Bacteria</taxon>
        <taxon>Pseudomonadati</taxon>
        <taxon>Bacteroidota</taxon>
        <taxon>Flavobacteriia</taxon>
        <taxon>Flavobacteriales</taxon>
        <taxon>Flavobacteriaceae</taxon>
        <taxon>Robiginitalea</taxon>
    </lineage>
</organism>
<evidence type="ECO:0000256" key="2">
    <source>
        <dbReference type="SAM" id="SignalP"/>
    </source>
</evidence>
<feature type="signal peptide" evidence="2">
    <location>
        <begin position="1"/>
        <end position="18"/>
    </location>
</feature>
<name>A0ABT7WAP5_9FLAO</name>
<keyword evidence="4" id="KW-1185">Reference proteome</keyword>
<dbReference type="Proteomes" id="UP001174839">
    <property type="component" value="Unassembled WGS sequence"/>
</dbReference>
<comment type="caution">
    <text evidence="3">The sequence shown here is derived from an EMBL/GenBank/DDBJ whole genome shotgun (WGS) entry which is preliminary data.</text>
</comment>
<dbReference type="SUPFAM" id="SSF54427">
    <property type="entry name" value="NTF2-like"/>
    <property type="match status" value="1"/>
</dbReference>
<dbReference type="Gene3D" id="3.10.450.50">
    <property type="match status" value="1"/>
</dbReference>
<keyword evidence="2" id="KW-0732">Signal</keyword>
<dbReference type="Pfam" id="PF07366">
    <property type="entry name" value="SnoaL"/>
    <property type="match status" value="1"/>
</dbReference>
<keyword evidence="1" id="KW-1133">Transmembrane helix</keyword>